<feature type="domain" description="Endonuclease/exonuclease/phosphatase" evidence="2">
    <location>
        <begin position="27"/>
        <end position="199"/>
    </location>
</feature>
<name>A0A495IJF1_9MICO</name>
<keyword evidence="3" id="KW-0378">Hydrolase</keyword>
<keyword evidence="4" id="KW-1185">Reference proteome</keyword>
<proteinExistence type="predicted"/>
<dbReference type="EMBL" id="RBKS01000001">
    <property type="protein sequence ID" value="RKR76152.1"/>
    <property type="molecule type" value="Genomic_DNA"/>
</dbReference>
<organism evidence="3 4">
    <name type="scientific">Frondihabitans australicus</name>
    <dbReference type="NCBI Taxonomy" id="386892"/>
    <lineage>
        <taxon>Bacteria</taxon>
        <taxon>Bacillati</taxon>
        <taxon>Actinomycetota</taxon>
        <taxon>Actinomycetes</taxon>
        <taxon>Micrococcales</taxon>
        <taxon>Microbacteriaceae</taxon>
        <taxon>Frondihabitans</taxon>
    </lineage>
</organism>
<reference evidence="3 4" key="1">
    <citation type="submission" date="2018-10" db="EMBL/GenBank/DDBJ databases">
        <title>Sequencing the genomes of 1000 actinobacteria strains.</title>
        <authorList>
            <person name="Klenk H.-P."/>
        </authorList>
    </citation>
    <scope>NUCLEOTIDE SEQUENCE [LARGE SCALE GENOMIC DNA]</scope>
    <source>
        <strain evidence="3 4">DSM 17894</strain>
    </source>
</reference>
<gene>
    <name evidence="3" type="ORF">C8E83_3317</name>
</gene>
<dbReference type="Pfam" id="PF03372">
    <property type="entry name" value="Exo_endo_phos"/>
    <property type="match status" value="1"/>
</dbReference>
<evidence type="ECO:0000259" key="2">
    <source>
        <dbReference type="Pfam" id="PF03372"/>
    </source>
</evidence>
<dbReference type="RefSeq" id="WP_245981749.1">
    <property type="nucleotide sequence ID" value="NZ_RBKS01000001.1"/>
</dbReference>
<keyword evidence="3" id="KW-0269">Exonuclease</keyword>
<evidence type="ECO:0000256" key="1">
    <source>
        <dbReference type="SAM" id="MobiDB-lite"/>
    </source>
</evidence>
<feature type="compositionally biased region" description="Low complexity" evidence="1">
    <location>
        <begin position="1"/>
        <end position="14"/>
    </location>
</feature>
<protein>
    <submittedName>
        <fullName evidence="3">Endonuclease/exonuclease/phosphatase (EEP) superfamily protein YafD</fullName>
    </submittedName>
</protein>
<accession>A0A495IJF1</accession>
<dbReference type="InterPro" id="IPR005135">
    <property type="entry name" value="Endo/exonuclease/phosphatase"/>
</dbReference>
<dbReference type="AlphaFoldDB" id="A0A495IJF1"/>
<dbReference type="Gene3D" id="3.60.10.10">
    <property type="entry name" value="Endonuclease/exonuclease/phosphatase"/>
    <property type="match status" value="1"/>
</dbReference>
<dbReference type="GO" id="GO:0004519">
    <property type="term" value="F:endonuclease activity"/>
    <property type="evidence" value="ECO:0007669"/>
    <property type="project" value="UniProtKB-KW"/>
</dbReference>
<evidence type="ECO:0000313" key="4">
    <source>
        <dbReference type="Proteomes" id="UP000280008"/>
    </source>
</evidence>
<dbReference type="Proteomes" id="UP000280008">
    <property type="component" value="Unassembled WGS sequence"/>
</dbReference>
<keyword evidence="3" id="KW-0255">Endonuclease</keyword>
<sequence>MSRTSPSPSSSAPGPDEPHHPHAFTIVSYNLWHNKGASELGHLVETQDADILCLQEATTAALPETLHGLHRVVATGANRLGLAIYSRDERFAVVDTRTIALGKSMHDRVMSPTAERLVAARLLDRSTSREFVVASFHAAPLSARNSVRRAQIRAAHDHLADLGEGLPHIMIGDYNYPWFAGGLAKMLVGTGHTLTRPSSGTYRNYGVVRGKFDVVTSIGATLGELRALPKGASDHFPIVVRAAV</sequence>
<evidence type="ECO:0000313" key="3">
    <source>
        <dbReference type="EMBL" id="RKR76152.1"/>
    </source>
</evidence>
<keyword evidence="3" id="KW-0540">Nuclease</keyword>
<dbReference type="GO" id="GO:0004527">
    <property type="term" value="F:exonuclease activity"/>
    <property type="evidence" value="ECO:0007669"/>
    <property type="project" value="UniProtKB-KW"/>
</dbReference>
<dbReference type="InterPro" id="IPR036691">
    <property type="entry name" value="Endo/exonu/phosph_ase_sf"/>
</dbReference>
<dbReference type="SUPFAM" id="SSF56219">
    <property type="entry name" value="DNase I-like"/>
    <property type="match status" value="1"/>
</dbReference>
<comment type="caution">
    <text evidence="3">The sequence shown here is derived from an EMBL/GenBank/DDBJ whole genome shotgun (WGS) entry which is preliminary data.</text>
</comment>
<feature type="region of interest" description="Disordered" evidence="1">
    <location>
        <begin position="1"/>
        <end position="20"/>
    </location>
</feature>